<keyword evidence="3" id="KW-1185">Reference proteome</keyword>
<dbReference type="AlphaFoldDB" id="A0A7K1LB97"/>
<dbReference type="EMBL" id="WOFH01000015">
    <property type="protein sequence ID" value="MUN41692.1"/>
    <property type="molecule type" value="Genomic_DNA"/>
</dbReference>
<accession>A0A7K1LB97</accession>
<dbReference type="RefSeq" id="WP_156220860.1">
    <property type="nucleotide sequence ID" value="NZ_WOFH01000015.1"/>
</dbReference>
<gene>
    <name evidence="2" type="ORF">GNZ18_34645</name>
</gene>
<feature type="compositionally biased region" description="Low complexity" evidence="1">
    <location>
        <begin position="86"/>
        <end position="112"/>
    </location>
</feature>
<name>A0A7K1LB97_9ACTN</name>
<evidence type="ECO:0000313" key="3">
    <source>
        <dbReference type="Proteomes" id="UP000432015"/>
    </source>
</evidence>
<comment type="caution">
    <text evidence="2">The sequence shown here is derived from an EMBL/GenBank/DDBJ whole genome shotgun (WGS) entry which is preliminary data.</text>
</comment>
<proteinExistence type="predicted"/>
<feature type="region of interest" description="Disordered" evidence="1">
    <location>
        <begin position="79"/>
        <end position="123"/>
    </location>
</feature>
<evidence type="ECO:0000313" key="2">
    <source>
        <dbReference type="EMBL" id="MUN41692.1"/>
    </source>
</evidence>
<organism evidence="2 3">
    <name type="scientific">Actinomadura litoris</name>
    <dbReference type="NCBI Taxonomy" id="2678616"/>
    <lineage>
        <taxon>Bacteria</taxon>
        <taxon>Bacillati</taxon>
        <taxon>Actinomycetota</taxon>
        <taxon>Actinomycetes</taxon>
        <taxon>Streptosporangiales</taxon>
        <taxon>Thermomonosporaceae</taxon>
        <taxon>Actinomadura</taxon>
    </lineage>
</organism>
<dbReference type="Proteomes" id="UP000432015">
    <property type="component" value="Unassembled WGS sequence"/>
</dbReference>
<protein>
    <submittedName>
        <fullName evidence="2">Uncharacterized protein</fullName>
    </submittedName>
</protein>
<sequence>MNRGTVLILTDTDDQTVDLIVHELQRRDASVVRLDPGAGPIHLDARLDGDRWRGLVGDEHRAVRLDEVVSVLWRWPGLPAGHPDIGDPAARLGRPRGPAGAAGDPADAARPLDQPPRRHQPRQ</sequence>
<reference evidence="2 3" key="1">
    <citation type="submission" date="2019-11" db="EMBL/GenBank/DDBJ databases">
        <authorList>
            <person name="Cao P."/>
        </authorList>
    </citation>
    <scope>NUCLEOTIDE SEQUENCE [LARGE SCALE GENOMIC DNA]</scope>
    <source>
        <strain evidence="2 3">NEAU-AAG5</strain>
    </source>
</reference>
<evidence type="ECO:0000256" key="1">
    <source>
        <dbReference type="SAM" id="MobiDB-lite"/>
    </source>
</evidence>